<evidence type="ECO:0000256" key="5">
    <source>
        <dbReference type="ARBA" id="ARBA00023242"/>
    </source>
</evidence>
<keyword evidence="5" id="KW-0539">Nucleus</keyword>
<gene>
    <name evidence="7" type="ORF">TrRE_jg4841</name>
</gene>
<sequence>MYNGMGFHTISLTLPHEAVFGNQEVTMKMRDAVAVELESIVNDQAIVPPTSPILLQVFSNGGAFGLLHLTPSQTPSIFRQLQGVIWDSAPCFLHAVAGARALSYGITKKKGGRKLVEFALAPLFFIAGSIRTMVTGVDLREDYWTRLKDYPFKGPEIYLYSDNDALCDVPKLEELIAERRNGKEEGVTVEGWNFKSSPHVLHYRIHKDDYERKIEHFVKGLDI</sequence>
<name>A0A9W6ZPB1_9STRA</name>
<dbReference type="OrthoDB" id="67864at2759"/>
<dbReference type="GO" id="GO:0031965">
    <property type="term" value="C:nuclear membrane"/>
    <property type="evidence" value="ECO:0007669"/>
    <property type="project" value="UniProtKB-SubCell"/>
</dbReference>
<dbReference type="PANTHER" id="PTHR12265">
    <property type="entry name" value="TRANSMEMBRANE PROTEIN 53"/>
    <property type="match status" value="1"/>
</dbReference>
<evidence type="ECO:0000256" key="6">
    <source>
        <dbReference type="ARBA" id="ARBA00037847"/>
    </source>
</evidence>
<keyword evidence="8" id="KW-1185">Reference proteome</keyword>
<comment type="caution">
    <text evidence="7">The sequence shown here is derived from an EMBL/GenBank/DDBJ whole genome shotgun (WGS) entry which is preliminary data.</text>
</comment>
<proteinExistence type="predicted"/>
<organism evidence="7 8">
    <name type="scientific">Triparma retinervis</name>
    <dbReference type="NCBI Taxonomy" id="2557542"/>
    <lineage>
        <taxon>Eukaryota</taxon>
        <taxon>Sar</taxon>
        <taxon>Stramenopiles</taxon>
        <taxon>Ochrophyta</taxon>
        <taxon>Bolidophyceae</taxon>
        <taxon>Parmales</taxon>
        <taxon>Triparmaceae</taxon>
        <taxon>Triparma</taxon>
    </lineage>
</organism>
<protein>
    <submittedName>
        <fullName evidence="7">Uncharacterized protein</fullName>
    </submittedName>
</protein>
<comment type="subcellular location">
    <subcellularLocation>
        <location evidence="6">Endomembrane system</location>
        <topology evidence="6">Single-pass membrane protein</topology>
    </subcellularLocation>
    <subcellularLocation>
        <location evidence="1">Nucleus membrane</location>
    </subcellularLocation>
</comment>
<dbReference type="EMBL" id="BRXZ01002250">
    <property type="protein sequence ID" value="GMH58047.1"/>
    <property type="molecule type" value="Genomic_DNA"/>
</dbReference>
<keyword evidence="4" id="KW-0472">Membrane</keyword>
<evidence type="ECO:0000256" key="4">
    <source>
        <dbReference type="ARBA" id="ARBA00023136"/>
    </source>
</evidence>
<reference evidence="7" key="1">
    <citation type="submission" date="2022-07" db="EMBL/GenBank/DDBJ databases">
        <title>Genome analysis of Parmales, a sister group of diatoms, reveals the evolutionary specialization of diatoms from phago-mixotrophs to photoautotrophs.</title>
        <authorList>
            <person name="Ban H."/>
            <person name="Sato S."/>
            <person name="Yoshikawa S."/>
            <person name="Kazumasa Y."/>
            <person name="Nakamura Y."/>
            <person name="Ichinomiya M."/>
            <person name="Saitoh K."/>
            <person name="Sato N."/>
            <person name="Blanc-Mathieu R."/>
            <person name="Endo H."/>
            <person name="Kuwata A."/>
            <person name="Ogata H."/>
        </authorList>
    </citation>
    <scope>NUCLEOTIDE SEQUENCE</scope>
</reference>
<accession>A0A9W6ZPB1</accession>
<evidence type="ECO:0000256" key="3">
    <source>
        <dbReference type="ARBA" id="ARBA00022989"/>
    </source>
</evidence>
<dbReference type="Proteomes" id="UP001165082">
    <property type="component" value="Unassembled WGS sequence"/>
</dbReference>
<keyword evidence="3" id="KW-1133">Transmembrane helix</keyword>
<dbReference type="InterPro" id="IPR008547">
    <property type="entry name" value="DUF829_TMEM53"/>
</dbReference>
<evidence type="ECO:0000256" key="1">
    <source>
        <dbReference type="ARBA" id="ARBA00004126"/>
    </source>
</evidence>
<dbReference type="AlphaFoldDB" id="A0A9W6ZPB1"/>
<keyword evidence="2" id="KW-0812">Transmembrane</keyword>
<dbReference type="Pfam" id="PF05705">
    <property type="entry name" value="DUF829"/>
    <property type="match status" value="1"/>
</dbReference>
<evidence type="ECO:0000313" key="8">
    <source>
        <dbReference type="Proteomes" id="UP001165082"/>
    </source>
</evidence>
<evidence type="ECO:0000256" key="2">
    <source>
        <dbReference type="ARBA" id="ARBA00022692"/>
    </source>
</evidence>
<dbReference type="PANTHER" id="PTHR12265:SF30">
    <property type="entry name" value="TRANSMEMBRANE PROTEIN 53"/>
    <property type="match status" value="1"/>
</dbReference>
<evidence type="ECO:0000313" key="7">
    <source>
        <dbReference type="EMBL" id="GMH58047.1"/>
    </source>
</evidence>